<dbReference type="GO" id="GO:0003723">
    <property type="term" value="F:RNA binding"/>
    <property type="evidence" value="ECO:0007669"/>
    <property type="project" value="UniProtKB-UniRule"/>
</dbReference>
<reference evidence="4" key="1">
    <citation type="journal article" date="2023" name="Plant J.">
        <title>Genome sequences and population genomics provide insights into the demographic history, inbreeding, and mutation load of two 'living fossil' tree species of Dipteronia.</title>
        <authorList>
            <person name="Feng Y."/>
            <person name="Comes H.P."/>
            <person name="Chen J."/>
            <person name="Zhu S."/>
            <person name="Lu R."/>
            <person name="Zhang X."/>
            <person name="Li P."/>
            <person name="Qiu J."/>
            <person name="Olsen K.M."/>
            <person name="Qiu Y."/>
        </authorList>
    </citation>
    <scope>NUCLEOTIDE SEQUENCE</scope>
    <source>
        <strain evidence="4">KIB01</strain>
    </source>
</reference>
<evidence type="ECO:0000259" key="3">
    <source>
        <dbReference type="PROSITE" id="PS50137"/>
    </source>
</evidence>
<evidence type="ECO:0000256" key="1">
    <source>
        <dbReference type="PROSITE-ProRule" id="PRU00266"/>
    </source>
</evidence>
<dbReference type="AlphaFoldDB" id="A0AAE0CNW4"/>
<comment type="caution">
    <text evidence="4">The sequence shown here is derived from an EMBL/GenBank/DDBJ whole genome shotgun (WGS) entry which is preliminary data.</text>
</comment>
<sequence>MVEIGGIRYIGGAARTKMQARIKAARTALLAIKKIEPKSSSKPIRNSQFNVIPCKNRAIESANKSEETGSVPKANGIKNGEKENL</sequence>
<gene>
    <name evidence="4" type="ORF">Ddye_011114</name>
</gene>
<evidence type="ECO:0000313" key="5">
    <source>
        <dbReference type="Proteomes" id="UP001280121"/>
    </source>
</evidence>
<feature type="region of interest" description="Disordered" evidence="2">
    <location>
        <begin position="60"/>
        <end position="85"/>
    </location>
</feature>
<dbReference type="Gene3D" id="3.30.160.20">
    <property type="match status" value="1"/>
</dbReference>
<keyword evidence="5" id="KW-1185">Reference proteome</keyword>
<organism evidence="4 5">
    <name type="scientific">Dipteronia dyeriana</name>
    <dbReference type="NCBI Taxonomy" id="168575"/>
    <lineage>
        <taxon>Eukaryota</taxon>
        <taxon>Viridiplantae</taxon>
        <taxon>Streptophyta</taxon>
        <taxon>Embryophyta</taxon>
        <taxon>Tracheophyta</taxon>
        <taxon>Spermatophyta</taxon>
        <taxon>Magnoliopsida</taxon>
        <taxon>eudicotyledons</taxon>
        <taxon>Gunneridae</taxon>
        <taxon>Pentapetalae</taxon>
        <taxon>rosids</taxon>
        <taxon>malvids</taxon>
        <taxon>Sapindales</taxon>
        <taxon>Sapindaceae</taxon>
        <taxon>Hippocastanoideae</taxon>
        <taxon>Acereae</taxon>
        <taxon>Dipteronia</taxon>
    </lineage>
</organism>
<name>A0AAE0CNW4_9ROSI</name>
<evidence type="ECO:0000313" key="4">
    <source>
        <dbReference type="EMBL" id="KAK2658062.1"/>
    </source>
</evidence>
<feature type="domain" description="DRBM" evidence="3">
    <location>
        <begin position="1"/>
        <end position="34"/>
    </location>
</feature>
<evidence type="ECO:0000256" key="2">
    <source>
        <dbReference type="SAM" id="MobiDB-lite"/>
    </source>
</evidence>
<accession>A0AAE0CNW4</accession>
<dbReference type="PROSITE" id="PS50137">
    <property type="entry name" value="DS_RBD"/>
    <property type="match status" value="1"/>
</dbReference>
<keyword evidence="1" id="KW-0694">RNA-binding</keyword>
<protein>
    <recommendedName>
        <fullName evidence="3">DRBM domain-containing protein</fullName>
    </recommendedName>
</protein>
<proteinExistence type="predicted"/>
<dbReference type="Proteomes" id="UP001280121">
    <property type="component" value="Unassembled WGS sequence"/>
</dbReference>
<dbReference type="EMBL" id="JANJYI010000003">
    <property type="protein sequence ID" value="KAK2658062.1"/>
    <property type="molecule type" value="Genomic_DNA"/>
</dbReference>
<dbReference type="SUPFAM" id="SSF54768">
    <property type="entry name" value="dsRNA-binding domain-like"/>
    <property type="match status" value="1"/>
</dbReference>
<dbReference type="InterPro" id="IPR014720">
    <property type="entry name" value="dsRBD_dom"/>
</dbReference>